<dbReference type="Gene3D" id="3.40.50.2300">
    <property type="match status" value="1"/>
</dbReference>
<dbReference type="Proteomes" id="UP000807785">
    <property type="component" value="Unassembled WGS sequence"/>
</dbReference>
<gene>
    <name evidence="8" type="ORF">IPH26_05255</name>
</gene>
<evidence type="ECO:0000256" key="2">
    <source>
        <dbReference type="ARBA" id="ARBA00022840"/>
    </source>
</evidence>
<organism evidence="8 9">
    <name type="scientific">Candidatus Methylophosphatis roskildensis</name>
    <dbReference type="NCBI Taxonomy" id="2899263"/>
    <lineage>
        <taxon>Bacteria</taxon>
        <taxon>Pseudomonadati</taxon>
        <taxon>Pseudomonadota</taxon>
        <taxon>Betaproteobacteria</taxon>
        <taxon>Nitrosomonadales</taxon>
        <taxon>Sterolibacteriaceae</taxon>
        <taxon>Candidatus Methylophosphatis</taxon>
    </lineage>
</organism>
<dbReference type="Pfam" id="PF25601">
    <property type="entry name" value="AAA_lid_14"/>
    <property type="match status" value="1"/>
</dbReference>
<dbReference type="InterPro" id="IPR002197">
    <property type="entry name" value="HTH_Fis"/>
</dbReference>
<dbReference type="PROSITE" id="PS00675">
    <property type="entry name" value="SIGMA54_INTERACT_1"/>
    <property type="match status" value="1"/>
</dbReference>
<evidence type="ECO:0000313" key="8">
    <source>
        <dbReference type="EMBL" id="MBK6972375.1"/>
    </source>
</evidence>
<keyword evidence="1" id="KW-0547">Nucleotide-binding</keyword>
<dbReference type="AlphaFoldDB" id="A0A9D7DWX9"/>
<dbReference type="Gene3D" id="3.40.50.300">
    <property type="entry name" value="P-loop containing nucleotide triphosphate hydrolases"/>
    <property type="match status" value="1"/>
</dbReference>
<evidence type="ECO:0000256" key="1">
    <source>
        <dbReference type="ARBA" id="ARBA00022741"/>
    </source>
</evidence>
<dbReference type="InterPro" id="IPR058031">
    <property type="entry name" value="AAA_lid_NorR"/>
</dbReference>
<dbReference type="Pfam" id="PF00072">
    <property type="entry name" value="Response_reg"/>
    <property type="match status" value="1"/>
</dbReference>
<dbReference type="Pfam" id="PF02954">
    <property type="entry name" value="HTH_8"/>
    <property type="match status" value="1"/>
</dbReference>
<dbReference type="GO" id="GO:0005524">
    <property type="term" value="F:ATP binding"/>
    <property type="evidence" value="ECO:0007669"/>
    <property type="project" value="UniProtKB-KW"/>
</dbReference>
<dbReference type="SUPFAM" id="SSF52540">
    <property type="entry name" value="P-loop containing nucleoside triphosphate hydrolases"/>
    <property type="match status" value="1"/>
</dbReference>
<proteinExistence type="predicted"/>
<dbReference type="PROSITE" id="PS50045">
    <property type="entry name" value="SIGMA54_INTERACT_4"/>
    <property type="match status" value="1"/>
</dbReference>
<dbReference type="FunFam" id="3.40.50.300:FF:000006">
    <property type="entry name" value="DNA-binding transcriptional regulator NtrC"/>
    <property type="match status" value="1"/>
</dbReference>
<dbReference type="InterPro" id="IPR027417">
    <property type="entry name" value="P-loop_NTPase"/>
</dbReference>
<keyword evidence="2" id="KW-0067">ATP-binding</keyword>
<dbReference type="InterPro" id="IPR025662">
    <property type="entry name" value="Sigma_54_int_dom_ATP-bd_1"/>
</dbReference>
<dbReference type="InterPro" id="IPR011006">
    <property type="entry name" value="CheY-like_superfamily"/>
</dbReference>
<sequence>MKKTVLVVDDDPVFSGLVSRCCANLGLNTHAAASWAQARALLERVEPDLVILDYKLPDTECGEVLPELSSQYPVIVLTGFGSIRHAVSVIRGGATDYLTKPVDLDELELTICRTLDNASLANTCDFYRRQLHSLRPGSLIGDSAAMLKLSEMIDMVAPTDATVLIQGESGTGKEMVARAIHERSRRAERELVTVDSCGLQESLFESELFGHERGAFTGAERQKKGLIEEATGGTLFLDEIGDVSPAIQAKLLRVIETGTFRRLGGNKTLNAEARFIVATNRDLQRLSREGGFRIDLFFRLSSFTITVPPLRERRADIPLLARHFIIDFSRGASKHLSNAAEDLLMGYDWPGNVRELRNVIERAVILTGRTAEIGPEHLAFAPSRTRSGIALVFDHEPTLEEIEARYLRKMLRRYGGLRYKAASALGISERHAYRLIEKYGLRDLPESDAEAPEQGASTHERET</sequence>
<dbReference type="InterPro" id="IPR009057">
    <property type="entry name" value="Homeodomain-like_sf"/>
</dbReference>
<evidence type="ECO:0000256" key="4">
    <source>
        <dbReference type="ARBA" id="ARBA00023163"/>
    </source>
</evidence>
<evidence type="ECO:0000259" key="6">
    <source>
        <dbReference type="PROSITE" id="PS50045"/>
    </source>
</evidence>
<dbReference type="PROSITE" id="PS00688">
    <property type="entry name" value="SIGMA54_INTERACT_3"/>
    <property type="match status" value="1"/>
</dbReference>
<dbReference type="EMBL" id="JADJEV010000002">
    <property type="protein sequence ID" value="MBK6972375.1"/>
    <property type="molecule type" value="Genomic_DNA"/>
</dbReference>
<dbReference type="SMART" id="SM00448">
    <property type="entry name" value="REC"/>
    <property type="match status" value="1"/>
</dbReference>
<name>A0A9D7DWX9_9PROT</name>
<keyword evidence="4" id="KW-0804">Transcription</keyword>
<dbReference type="Pfam" id="PF00158">
    <property type="entry name" value="Sigma54_activat"/>
    <property type="match status" value="1"/>
</dbReference>
<dbReference type="InterPro" id="IPR001789">
    <property type="entry name" value="Sig_transdc_resp-reg_receiver"/>
</dbReference>
<feature type="domain" description="Sigma-54 factor interaction" evidence="6">
    <location>
        <begin position="139"/>
        <end position="365"/>
    </location>
</feature>
<dbReference type="PROSITE" id="PS50110">
    <property type="entry name" value="RESPONSE_REGULATORY"/>
    <property type="match status" value="1"/>
</dbReference>
<keyword evidence="3" id="KW-0805">Transcription regulation</keyword>
<dbReference type="SUPFAM" id="SSF52172">
    <property type="entry name" value="CheY-like"/>
    <property type="match status" value="1"/>
</dbReference>
<dbReference type="InterPro" id="IPR003593">
    <property type="entry name" value="AAA+_ATPase"/>
</dbReference>
<evidence type="ECO:0000313" key="9">
    <source>
        <dbReference type="Proteomes" id="UP000807785"/>
    </source>
</evidence>
<evidence type="ECO:0000259" key="7">
    <source>
        <dbReference type="PROSITE" id="PS50110"/>
    </source>
</evidence>
<feature type="domain" description="Response regulatory" evidence="7">
    <location>
        <begin position="4"/>
        <end position="115"/>
    </location>
</feature>
<evidence type="ECO:0000256" key="3">
    <source>
        <dbReference type="ARBA" id="ARBA00023015"/>
    </source>
</evidence>
<dbReference type="GO" id="GO:0006355">
    <property type="term" value="P:regulation of DNA-templated transcription"/>
    <property type="evidence" value="ECO:0007669"/>
    <property type="project" value="InterPro"/>
</dbReference>
<reference evidence="8" key="1">
    <citation type="submission" date="2020-10" db="EMBL/GenBank/DDBJ databases">
        <title>Connecting structure to function with the recovery of over 1000 high-quality activated sludge metagenome-assembled genomes encoding full-length rRNA genes using long-read sequencing.</title>
        <authorList>
            <person name="Singleton C.M."/>
            <person name="Petriglieri F."/>
            <person name="Kristensen J.M."/>
            <person name="Kirkegaard R.H."/>
            <person name="Michaelsen T.Y."/>
            <person name="Andersen M.H."/>
            <person name="Karst S.M."/>
            <person name="Dueholm M.S."/>
            <person name="Nielsen P.H."/>
            <person name="Albertsen M."/>
        </authorList>
    </citation>
    <scope>NUCLEOTIDE SEQUENCE</scope>
    <source>
        <strain evidence="8">Bjer_18-Q3-R1-45_BAT3C.347</strain>
    </source>
</reference>
<feature type="modified residue" description="4-aspartylphosphate" evidence="5">
    <location>
        <position position="53"/>
    </location>
</feature>
<dbReference type="InterPro" id="IPR025944">
    <property type="entry name" value="Sigma_54_int_dom_CS"/>
</dbReference>
<dbReference type="CDD" id="cd00009">
    <property type="entry name" value="AAA"/>
    <property type="match status" value="1"/>
</dbReference>
<dbReference type="Gene3D" id="1.10.10.60">
    <property type="entry name" value="Homeodomain-like"/>
    <property type="match status" value="1"/>
</dbReference>
<dbReference type="Gene3D" id="1.10.8.60">
    <property type="match status" value="1"/>
</dbReference>
<dbReference type="InterPro" id="IPR002078">
    <property type="entry name" value="Sigma_54_int"/>
</dbReference>
<accession>A0A9D7DWX9</accession>
<dbReference type="GO" id="GO:0000160">
    <property type="term" value="P:phosphorelay signal transduction system"/>
    <property type="evidence" value="ECO:0007669"/>
    <property type="project" value="InterPro"/>
</dbReference>
<comment type="caution">
    <text evidence="8">The sequence shown here is derived from an EMBL/GenBank/DDBJ whole genome shotgun (WGS) entry which is preliminary data.</text>
</comment>
<keyword evidence="5" id="KW-0597">Phosphoprotein</keyword>
<protein>
    <submittedName>
        <fullName evidence="8">Sigma-54-dependent Fis family transcriptional regulator</fullName>
    </submittedName>
</protein>
<dbReference type="SMART" id="SM00382">
    <property type="entry name" value="AAA"/>
    <property type="match status" value="1"/>
</dbReference>
<dbReference type="PANTHER" id="PTHR32071">
    <property type="entry name" value="TRANSCRIPTIONAL REGULATORY PROTEIN"/>
    <property type="match status" value="1"/>
</dbReference>
<evidence type="ECO:0000256" key="5">
    <source>
        <dbReference type="PROSITE-ProRule" id="PRU00169"/>
    </source>
</evidence>
<dbReference type="SUPFAM" id="SSF46689">
    <property type="entry name" value="Homeodomain-like"/>
    <property type="match status" value="1"/>
</dbReference>